<dbReference type="AlphaFoldDB" id="A0A010YNT5"/>
<dbReference type="GO" id="GO:0016746">
    <property type="term" value="F:acyltransferase activity"/>
    <property type="evidence" value="ECO:0007669"/>
    <property type="project" value="UniProtKB-KW"/>
</dbReference>
<dbReference type="Gene3D" id="3.40.50.1820">
    <property type="entry name" value="alpha/beta hydrolase"/>
    <property type="match status" value="1"/>
</dbReference>
<protein>
    <submittedName>
        <fullName evidence="2">Putative hydrolase or acyltransferase of alpha/beta superfamily</fullName>
    </submittedName>
</protein>
<dbReference type="PANTHER" id="PTHR43194">
    <property type="entry name" value="HYDROLASE ALPHA/BETA FOLD FAMILY"/>
    <property type="match status" value="1"/>
</dbReference>
<sequence length="294" mass="31814">MDEFSILTEAADELGVGPERVPRVTRSAIETSPGRHVSVLTWGDSEPELVFLHGGGQNAHTWDLVALLLGRPAIAIDLPGHGHSSWRDDRDYGPVRNAHAVATVVERRAPDAAAVIGMSLGALTTVRLAAARPDLVRRAMLVDATPGSRDAYARMTDRERGAVALTRGPRTFDTLEEMVDAAVAASPRRPASAVRRGVVHNTRQLPDGRWTWRYDRSDPTLTDAGALLWDDLATLTMPTMLVRGGESAFVTDADAREAQRRLPTLRIAVVEGAGHAVQSDRPAEMASLIREFVG</sequence>
<keyword evidence="3" id="KW-1185">Reference proteome</keyword>
<feature type="domain" description="AB hydrolase-1" evidence="1">
    <location>
        <begin position="49"/>
        <end position="287"/>
    </location>
</feature>
<reference evidence="2 3" key="1">
    <citation type="submission" date="2013-07" db="EMBL/GenBank/DDBJ databases">
        <authorList>
            <consortium name="DOE Joint Genome Institute"/>
            <person name="Eisen J."/>
            <person name="Huntemann M."/>
            <person name="Han J."/>
            <person name="Chen A."/>
            <person name="Kyrpides N."/>
            <person name="Mavromatis K."/>
            <person name="Markowitz V."/>
            <person name="Palaniappan K."/>
            <person name="Ivanova N."/>
            <person name="Schaumberg A."/>
            <person name="Pati A."/>
            <person name="Liolios K."/>
            <person name="Nordberg H.P."/>
            <person name="Cantor M.N."/>
            <person name="Hua S.X."/>
            <person name="Woyke T."/>
        </authorList>
    </citation>
    <scope>NUCLEOTIDE SEQUENCE [LARGE SCALE GENOMIC DNA]</scope>
    <source>
        <strain evidence="2 3">DSM 44712</strain>
    </source>
</reference>
<organism evidence="2 3">
    <name type="scientific">Cryptosporangium arvum DSM 44712</name>
    <dbReference type="NCBI Taxonomy" id="927661"/>
    <lineage>
        <taxon>Bacteria</taxon>
        <taxon>Bacillati</taxon>
        <taxon>Actinomycetota</taxon>
        <taxon>Actinomycetes</taxon>
        <taxon>Cryptosporangiales</taxon>
        <taxon>Cryptosporangiaceae</taxon>
        <taxon>Cryptosporangium</taxon>
    </lineage>
</organism>
<dbReference type="InterPro" id="IPR000639">
    <property type="entry name" value="Epox_hydrolase-like"/>
</dbReference>
<evidence type="ECO:0000313" key="2">
    <source>
        <dbReference type="EMBL" id="EXG81830.1"/>
    </source>
</evidence>
<dbReference type="InterPro" id="IPR050228">
    <property type="entry name" value="Carboxylesterase_BioH"/>
</dbReference>
<name>A0A010YNT5_9ACTN</name>
<dbReference type="InterPro" id="IPR000073">
    <property type="entry name" value="AB_hydrolase_1"/>
</dbReference>
<keyword evidence="2" id="KW-0012">Acyltransferase</keyword>
<proteinExistence type="predicted"/>
<keyword evidence="2" id="KW-0808">Transferase</keyword>
<dbReference type="SUPFAM" id="SSF53474">
    <property type="entry name" value="alpha/beta-Hydrolases"/>
    <property type="match status" value="1"/>
</dbReference>
<evidence type="ECO:0000313" key="3">
    <source>
        <dbReference type="Proteomes" id="UP000021053"/>
    </source>
</evidence>
<dbReference type="OrthoDB" id="63519at2"/>
<dbReference type="Pfam" id="PF12697">
    <property type="entry name" value="Abhydrolase_6"/>
    <property type="match status" value="1"/>
</dbReference>
<dbReference type="InterPro" id="IPR029058">
    <property type="entry name" value="AB_hydrolase_fold"/>
</dbReference>
<dbReference type="PANTHER" id="PTHR43194:SF2">
    <property type="entry name" value="PEROXISOMAL MEMBRANE PROTEIN LPX1"/>
    <property type="match status" value="1"/>
</dbReference>
<dbReference type="GO" id="GO:0016787">
    <property type="term" value="F:hydrolase activity"/>
    <property type="evidence" value="ECO:0007669"/>
    <property type="project" value="UniProtKB-KW"/>
</dbReference>
<dbReference type="EMBL" id="JFBT01000001">
    <property type="protein sequence ID" value="EXG81830.1"/>
    <property type="molecule type" value="Genomic_DNA"/>
</dbReference>
<evidence type="ECO:0000259" key="1">
    <source>
        <dbReference type="Pfam" id="PF12697"/>
    </source>
</evidence>
<gene>
    <name evidence="2" type="ORF">CryarDRAFT_2950</name>
</gene>
<accession>A0A010YNT5</accession>
<keyword evidence="2" id="KW-0378">Hydrolase</keyword>
<dbReference type="Proteomes" id="UP000021053">
    <property type="component" value="Unassembled WGS sequence"/>
</dbReference>
<comment type="caution">
    <text evidence="2">The sequence shown here is derived from an EMBL/GenBank/DDBJ whole genome shotgun (WGS) entry which is preliminary data.</text>
</comment>
<dbReference type="RefSeq" id="WP_035851280.1">
    <property type="nucleotide sequence ID" value="NZ_KK073874.1"/>
</dbReference>
<dbReference type="PATRIC" id="fig|927661.3.peg.2912"/>
<dbReference type="PRINTS" id="PR00412">
    <property type="entry name" value="EPOXHYDRLASE"/>
</dbReference>
<dbReference type="HOGENOM" id="CLU_020336_31_2_11"/>
<dbReference type="PRINTS" id="PR00111">
    <property type="entry name" value="ABHYDROLASE"/>
</dbReference>